<gene>
    <name evidence="1" type="ORF">TRFO_36867</name>
</gene>
<protein>
    <submittedName>
        <fullName evidence="1">Uncharacterized protein</fullName>
    </submittedName>
</protein>
<reference evidence="1" key="1">
    <citation type="submission" date="2016-10" db="EMBL/GenBank/DDBJ databases">
        <authorList>
            <person name="Benchimol M."/>
            <person name="Almeida L.G."/>
            <person name="Vasconcelos A.T."/>
            <person name="Perreira-Neves A."/>
            <person name="Rosa I.A."/>
            <person name="Tasca T."/>
            <person name="Bogo M.R."/>
            <person name="de Souza W."/>
        </authorList>
    </citation>
    <scope>NUCLEOTIDE SEQUENCE [LARGE SCALE GENOMIC DNA]</scope>
    <source>
        <strain evidence="1">K</strain>
    </source>
</reference>
<evidence type="ECO:0000313" key="1">
    <source>
        <dbReference type="EMBL" id="OHS97005.1"/>
    </source>
</evidence>
<dbReference type="Proteomes" id="UP000179807">
    <property type="component" value="Unassembled WGS sequence"/>
</dbReference>
<dbReference type="GeneID" id="94845794"/>
<keyword evidence="2" id="KW-1185">Reference proteome</keyword>
<dbReference type="VEuPathDB" id="TrichDB:TRFO_36867"/>
<sequence length="833" mass="97372">MSHSLKFIKNNELISKFLHDENHAKSKERHLTKILRKLSILMKKENINYREFDDLLFKLNINDISCFISDNFQNFRVKQLGYLCDFINDIPLSIHSIIIIYGITKNNLFFYEYIQQLPEIINLNLDAFQLPEIISVLKTYTNLINQVLENVINTIKNDQISIYALIKSFPDYFMRIILHINPTDIYPYLYLCPENTKKVFIAYFSLPVIIKDKIQLDKTSIISKFSLNSHCIIDIHNNILDLIGKNGVLTLIGIDFNLFSYSRTVKILKKHFSYFCNEFPQYLPEISDCLLESLTGIISNISISSLSSEREALQCFNILISLPLDTKTLKKIHILYDFISLLLYDHSSIIYDFKNYGSYQFAEKIAFLCFKLDYYSLGFDFCVEFNIPIHLYSNHIFHCCFSLGFRQEARQWATHSQIDERTLSMCFHKEAAFDTTPLIALVNTPVSYLANRDIAPFNFYHRMLVISKGIKSSVTNNELQSYITSHFQPLSRAIDLLVQYEFYDLAMTLITSIYDSKNLIDCFVNHLFLTAISFNHLNELLEFIFNIDPGMSFTLVLWNGMLSFFIQNEMTKSIIFFSEHINALETAAEYCLKLLFKEDVNNEEKIIYLCRCESNLMESLEIRNNKNYPNNRYPFRPSELTTENISKLLKKINVQKSIIQFYLTSKFVEEFGDCIFMFNAETAIHVSAQLLKFGEIILVYDLVEITEISRKQVVMELSKQLLQENASIDIIFHVLEIINQKYPFQFLDIFILFLQCFAEIKYVNLIHLFRLEAVDKKIACLLYIEYDYLEYAYSSAKENSFHDVLPLIANKSSKLGNKNLLCLCEKSLNNIHS</sequence>
<proteinExistence type="predicted"/>
<dbReference type="RefSeq" id="XP_068350142.1">
    <property type="nucleotide sequence ID" value="XM_068511090.1"/>
</dbReference>
<dbReference type="EMBL" id="MLAK01001144">
    <property type="protein sequence ID" value="OHS97005.1"/>
    <property type="molecule type" value="Genomic_DNA"/>
</dbReference>
<evidence type="ECO:0000313" key="2">
    <source>
        <dbReference type="Proteomes" id="UP000179807"/>
    </source>
</evidence>
<comment type="caution">
    <text evidence="1">The sequence shown here is derived from an EMBL/GenBank/DDBJ whole genome shotgun (WGS) entry which is preliminary data.</text>
</comment>
<name>A0A1J4JHP0_9EUKA</name>
<dbReference type="AlphaFoldDB" id="A0A1J4JHP0"/>
<organism evidence="1 2">
    <name type="scientific">Tritrichomonas foetus</name>
    <dbReference type="NCBI Taxonomy" id="1144522"/>
    <lineage>
        <taxon>Eukaryota</taxon>
        <taxon>Metamonada</taxon>
        <taxon>Parabasalia</taxon>
        <taxon>Tritrichomonadida</taxon>
        <taxon>Tritrichomonadidae</taxon>
        <taxon>Tritrichomonas</taxon>
    </lineage>
</organism>
<accession>A0A1J4JHP0</accession>